<evidence type="ECO:0000313" key="3">
    <source>
        <dbReference type="Proteomes" id="UP000253551"/>
    </source>
</evidence>
<dbReference type="PANTHER" id="PTHR42663">
    <property type="entry name" value="HYDROLASE C777.06C-RELATED-RELATED"/>
    <property type="match status" value="1"/>
</dbReference>
<protein>
    <recommendedName>
        <fullName evidence="1">Metallo-beta-lactamase domain-containing protein</fullName>
    </recommendedName>
</protein>
<evidence type="ECO:0000259" key="1">
    <source>
        <dbReference type="Pfam" id="PF12706"/>
    </source>
</evidence>
<keyword evidence="3" id="KW-1185">Reference proteome</keyword>
<reference evidence="2 3" key="1">
    <citation type="journal article" date="2018" name="G3 (Bethesda)">
        <title>Phylogenetic and Phylogenomic Definition of Rhizopus Species.</title>
        <authorList>
            <person name="Gryganskyi A.P."/>
            <person name="Golan J."/>
            <person name="Dolatabadi S."/>
            <person name="Mondo S."/>
            <person name="Robb S."/>
            <person name="Idnurm A."/>
            <person name="Muszewska A."/>
            <person name="Steczkiewicz K."/>
            <person name="Masonjones S."/>
            <person name="Liao H.L."/>
            <person name="Gajdeczka M.T."/>
            <person name="Anike F."/>
            <person name="Vuek A."/>
            <person name="Anishchenko I.M."/>
            <person name="Voigt K."/>
            <person name="de Hoog G.S."/>
            <person name="Smith M.E."/>
            <person name="Heitman J."/>
            <person name="Vilgalys R."/>
            <person name="Stajich J.E."/>
        </authorList>
    </citation>
    <scope>NUCLEOTIDE SEQUENCE [LARGE SCALE GENOMIC DNA]</scope>
    <source>
        <strain evidence="2 3">LSU 92-RS-03</strain>
    </source>
</reference>
<accession>A0A367KQL1</accession>
<dbReference type="Proteomes" id="UP000253551">
    <property type="component" value="Unassembled WGS sequence"/>
</dbReference>
<sequence>MATVEEVVFLGTGTSSSVPTIACLTDPEKKCSVCLSTMSPEGFKNNRKNTSMVVRFRKHDDLPTARLRNVLIDCGKTFYTSAITILPQYGIRELDGVILTHGHADACYGLDDLRGWTLNNSIQPHIDVHLSTECMEVVERTFPFLVDSSLATGGGQVADFKYHVFDTNKSFTIQGLEFTPLPVHHGIYQTTREPYFCFGFKFGGVSYISDTNYIPEKTMELIEGKTRIFIVDCLRLTNPHQSHFSLDQSIEASKRIGASKSYYIGFAHRVDHDSLENDLKQLETTEGIRAAPAYDGLRVTLKNKGEIVESSYLQPTPNTIKE</sequence>
<dbReference type="AlphaFoldDB" id="A0A367KQL1"/>
<dbReference type="OrthoDB" id="341300at2759"/>
<dbReference type="InterPro" id="IPR001279">
    <property type="entry name" value="Metallo-B-lactamas"/>
</dbReference>
<dbReference type="SUPFAM" id="SSF56281">
    <property type="entry name" value="Metallo-hydrolase/oxidoreductase"/>
    <property type="match status" value="1"/>
</dbReference>
<dbReference type="Gene3D" id="3.60.15.10">
    <property type="entry name" value="Ribonuclease Z/Hydroxyacylglutathione hydrolase-like"/>
    <property type="match status" value="1"/>
</dbReference>
<gene>
    <name evidence="2" type="ORF">CU098_012536</name>
</gene>
<dbReference type="PANTHER" id="PTHR42663:SF6">
    <property type="entry name" value="HYDROLASE C777.06C-RELATED"/>
    <property type="match status" value="1"/>
</dbReference>
<dbReference type="CDD" id="cd16279">
    <property type="entry name" value="metallo-hydrolase-like_MBL-fold"/>
    <property type="match status" value="1"/>
</dbReference>
<name>A0A367KQL1_RHIST</name>
<dbReference type="STRING" id="4846.A0A367KQL1"/>
<organism evidence="2 3">
    <name type="scientific">Rhizopus stolonifer</name>
    <name type="common">Rhizopus nigricans</name>
    <dbReference type="NCBI Taxonomy" id="4846"/>
    <lineage>
        <taxon>Eukaryota</taxon>
        <taxon>Fungi</taxon>
        <taxon>Fungi incertae sedis</taxon>
        <taxon>Mucoromycota</taxon>
        <taxon>Mucoromycotina</taxon>
        <taxon>Mucoromycetes</taxon>
        <taxon>Mucorales</taxon>
        <taxon>Mucorineae</taxon>
        <taxon>Rhizopodaceae</taxon>
        <taxon>Rhizopus</taxon>
    </lineage>
</organism>
<proteinExistence type="predicted"/>
<comment type="caution">
    <text evidence="2">The sequence shown here is derived from an EMBL/GenBank/DDBJ whole genome shotgun (WGS) entry which is preliminary data.</text>
</comment>
<dbReference type="Pfam" id="PF12706">
    <property type="entry name" value="Lactamase_B_2"/>
    <property type="match status" value="1"/>
</dbReference>
<evidence type="ECO:0000313" key="2">
    <source>
        <dbReference type="EMBL" id="RCI04488.1"/>
    </source>
</evidence>
<dbReference type="InterPro" id="IPR036866">
    <property type="entry name" value="RibonucZ/Hydroxyglut_hydro"/>
</dbReference>
<feature type="domain" description="Metallo-beta-lactamase" evidence="1">
    <location>
        <begin position="68"/>
        <end position="264"/>
    </location>
</feature>
<dbReference type="EMBL" id="PJQM01000667">
    <property type="protein sequence ID" value="RCI04488.1"/>
    <property type="molecule type" value="Genomic_DNA"/>
</dbReference>